<evidence type="ECO:0000256" key="6">
    <source>
        <dbReference type="ARBA" id="ARBA00023136"/>
    </source>
</evidence>
<dbReference type="InterPro" id="IPR035906">
    <property type="entry name" value="MetI-like_sf"/>
</dbReference>
<gene>
    <name evidence="9" type="ORF">GCM10023196_072900</name>
</gene>
<keyword evidence="6 7" id="KW-0472">Membrane</keyword>
<comment type="subcellular location">
    <subcellularLocation>
        <location evidence="1 7">Cell membrane</location>
        <topology evidence="1 7">Multi-pass membrane protein</topology>
    </subcellularLocation>
</comment>
<dbReference type="Gene3D" id="1.10.3720.10">
    <property type="entry name" value="MetI-like"/>
    <property type="match status" value="1"/>
</dbReference>
<keyword evidence="2 7" id="KW-0813">Transport</keyword>
<comment type="similarity">
    <text evidence="7">Belongs to the binding-protein-dependent transport system permease family.</text>
</comment>
<sequence length="310" mass="33309">MVSITGSRLVRDPQARRAAPPLERPGVAWAVPGLVFFFVFAIAPMAGVVYLSLTRWDGLSAPRFTGLDNWSRFLGDGQVLQSTLVTAVLLVGNILVQAPISVLLGVWSAGRQRNRAVLSTIFFLPLLLSTAAVAIMWRQLLDPNFGIPPKLADLLGGNTDLLGSQGGAIACLILVTSWQFIPFHTLIYQGAARAIPLTLYQAAAIDGAGRVRQFFHITLPQLRNSIITSTTFMVVGGLTAFDIVLLLTNGGPGTDTSILPFAMYQTAFRTYDYGYASVIASFLLLLATGASLLLVKISGYDKMTSTMEGL</sequence>
<feature type="transmembrane region" description="Helical" evidence="7">
    <location>
        <begin position="226"/>
        <end position="247"/>
    </location>
</feature>
<dbReference type="SUPFAM" id="SSF161098">
    <property type="entry name" value="MetI-like"/>
    <property type="match status" value="1"/>
</dbReference>
<evidence type="ECO:0000256" key="2">
    <source>
        <dbReference type="ARBA" id="ARBA00022448"/>
    </source>
</evidence>
<evidence type="ECO:0000313" key="9">
    <source>
        <dbReference type="EMBL" id="GAA4633811.1"/>
    </source>
</evidence>
<evidence type="ECO:0000256" key="1">
    <source>
        <dbReference type="ARBA" id="ARBA00004651"/>
    </source>
</evidence>
<dbReference type="PROSITE" id="PS50928">
    <property type="entry name" value="ABC_TM1"/>
    <property type="match status" value="1"/>
</dbReference>
<proteinExistence type="inferred from homology"/>
<feature type="transmembrane region" description="Helical" evidence="7">
    <location>
        <begin position="26"/>
        <end position="53"/>
    </location>
</feature>
<dbReference type="Proteomes" id="UP001501442">
    <property type="component" value="Unassembled WGS sequence"/>
</dbReference>
<name>A0ABP8UPC7_9ACTN</name>
<evidence type="ECO:0000256" key="7">
    <source>
        <dbReference type="RuleBase" id="RU363032"/>
    </source>
</evidence>
<dbReference type="PANTHER" id="PTHR30193:SF37">
    <property type="entry name" value="INNER MEMBRANE ABC TRANSPORTER PERMEASE PROTEIN YCJO"/>
    <property type="match status" value="1"/>
</dbReference>
<dbReference type="PANTHER" id="PTHR30193">
    <property type="entry name" value="ABC TRANSPORTER PERMEASE PROTEIN"/>
    <property type="match status" value="1"/>
</dbReference>
<dbReference type="InterPro" id="IPR000515">
    <property type="entry name" value="MetI-like"/>
</dbReference>
<dbReference type="EMBL" id="BAABHK010000012">
    <property type="protein sequence ID" value="GAA4633811.1"/>
    <property type="molecule type" value="Genomic_DNA"/>
</dbReference>
<feature type="transmembrane region" description="Helical" evidence="7">
    <location>
        <begin position="161"/>
        <end position="181"/>
    </location>
</feature>
<feature type="transmembrane region" description="Helical" evidence="7">
    <location>
        <begin position="273"/>
        <end position="295"/>
    </location>
</feature>
<reference evidence="10" key="1">
    <citation type="journal article" date="2019" name="Int. J. Syst. Evol. Microbiol.">
        <title>The Global Catalogue of Microorganisms (GCM) 10K type strain sequencing project: providing services to taxonomists for standard genome sequencing and annotation.</title>
        <authorList>
            <consortium name="The Broad Institute Genomics Platform"/>
            <consortium name="The Broad Institute Genome Sequencing Center for Infectious Disease"/>
            <person name="Wu L."/>
            <person name="Ma J."/>
        </authorList>
    </citation>
    <scope>NUCLEOTIDE SEQUENCE [LARGE SCALE GENOMIC DNA]</scope>
    <source>
        <strain evidence="10">JCM 17939</strain>
    </source>
</reference>
<comment type="caution">
    <text evidence="9">The sequence shown here is derived from an EMBL/GenBank/DDBJ whole genome shotgun (WGS) entry which is preliminary data.</text>
</comment>
<accession>A0ABP8UPC7</accession>
<feature type="transmembrane region" description="Helical" evidence="7">
    <location>
        <begin position="79"/>
        <end position="104"/>
    </location>
</feature>
<evidence type="ECO:0000256" key="5">
    <source>
        <dbReference type="ARBA" id="ARBA00022989"/>
    </source>
</evidence>
<dbReference type="RefSeq" id="WP_345436813.1">
    <property type="nucleotide sequence ID" value="NZ_BAABHK010000012.1"/>
</dbReference>
<feature type="transmembrane region" description="Helical" evidence="7">
    <location>
        <begin position="116"/>
        <end position="141"/>
    </location>
</feature>
<dbReference type="Pfam" id="PF00528">
    <property type="entry name" value="BPD_transp_1"/>
    <property type="match status" value="1"/>
</dbReference>
<keyword evidence="4 7" id="KW-0812">Transmembrane</keyword>
<evidence type="ECO:0000313" key="10">
    <source>
        <dbReference type="Proteomes" id="UP001501442"/>
    </source>
</evidence>
<evidence type="ECO:0000256" key="3">
    <source>
        <dbReference type="ARBA" id="ARBA00022475"/>
    </source>
</evidence>
<organism evidence="9 10">
    <name type="scientific">Actinoallomurus vinaceus</name>
    <dbReference type="NCBI Taxonomy" id="1080074"/>
    <lineage>
        <taxon>Bacteria</taxon>
        <taxon>Bacillati</taxon>
        <taxon>Actinomycetota</taxon>
        <taxon>Actinomycetes</taxon>
        <taxon>Streptosporangiales</taxon>
        <taxon>Thermomonosporaceae</taxon>
        <taxon>Actinoallomurus</taxon>
    </lineage>
</organism>
<keyword evidence="3" id="KW-1003">Cell membrane</keyword>
<keyword evidence="5 7" id="KW-1133">Transmembrane helix</keyword>
<evidence type="ECO:0000259" key="8">
    <source>
        <dbReference type="PROSITE" id="PS50928"/>
    </source>
</evidence>
<evidence type="ECO:0000256" key="4">
    <source>
        <dbReference type="ARBA" id="ARBA00022692"/>
    </source>
</evidence>
<keyword evidence="10" id="KW-1185">Reference proteome</keyword>
<dbReference type="CDD" id="cd06261">
    <property type="entry name" value="TM_PBP2"/>
    <property type="match status" value="1"/>
</dbReference>
<dbReference type="InterPro" id="IPR051393">
    <property type="entry name" value="ABC_transporter_permease"/>
</dbReference>
<protein>
    <submittedName>
        <fullName evidence="9">Sugar ABC transporter permease</fullName>
    </submittedName>
</protein>
<feature type="domain" description="ABC transmembrane type-1" evidence="8">
    <location>
        <begin position="83"/>
        <end position="294"/>
    </location>
</feature>